<evidence type="ECO:0000259" key="8">
    <source>
        <dbReference type="Pfam" id="PF13382"/>
    </source>
</evidence>
<dbReference type="Gene3D" id="2.30.40.10">
    <property type="entry name" value="Urease, subunit C, domain 1"/>
    <property type="match status" value="1"/>
</dbReference>
<keyword evidence="4 6" id="KW-0464">Manganese</keyword>
<dbReference type="InterPro" id="IPR006680">
    <property type="entry name" value="Amidohydro-rel"/>
</dbReference>
<keyword evidence="3 6" id="KW-0378">Hydrolase</keyword>
<proteinExistence type="inferred from homology"/>
<name>A0A9D0ZWP5_9FIRM</name>
<dbReference type="Pfam" id="PF13382">
    <property type="entry name" value="Adenine_deam_C"/>
    <property type="match status" value="1"/>
</dbReference>
<dbReference type="InterPro" id="IPR006679">
    <property type="entry name" value="Adenine_deam"/>
</dbReference>
<comment type="catalytic activity">
    <reaction evidence="5 6">
        <text>adenine + H2O + H(+) = hypoxanthine + NH4(+)</text>
        <dbReference type="Rhea" id="RHEA:23688"/>
        <dbReference type="ChEBI" id="CHEBI:15377"/>
        <dbReference type="ChEBI" id="CHEBI:15378"/>
        <dbReference type="ChEBI" id="CHEBI:16708"/>
        <dbReference type="ChEBI" id="CHEBI:17368"/>
        <dbReference type="ChEBI" id="CHEBI:28938"/>
        <dbReference type="EC" id="3.5.4.2"/>
    </reaction>
</comment>
<dbReference type="EMBL" id="DVFT01000153">
    <property type="protein sequence ID" value="HIQ96931.1"/>
    <property type="molecule type" value="Genomic_DNA"/>
</dbReference>
<reference evidence="9" key="2">
    <citation type="journal article" date="2021" name="PeerJ">
        <title>Extensive microbial diversity within the chicken gut microbiome revealed by metagenomics and culture.</title>
        <authorList>
            <person name="Gilroy R."/>
            <person name="Ravi A."/>
            <person name="Getino M."/>
            <person name="Pursley I."/>
            <person name="Horton D.L."/>
            <person name="Alikhan N.F."/>
            <person name="Baker D."/>
            <person name="Gharbi K."/>
            <person name="Hall N."/>
            <person name="Watson M."/>
            <person name="Adriaenssens E.M."/>
            <person name="Foster-Nyarko E."/>
            <person name="Jarju S."/>
            <person name="Secka A."/>
            <person name="Antonio M."/>
            <person name="Oren A."/>
            <person name="Chaudhuri R.R."/>
            <person name="La Ragione R."/>
            <person name="Hildebrand F."/>
            <person name="Pallen M.J."/>
        </authorList>
    </citation>
    <scope>NUCLEOTIDE SEQUENCE</scope>
    <source>
        <strain evidence="9">ChiSjej3B21-11622</strain>
    </source>
</reference>
<reference evidence="9" key="1">
    <citation type="submission" date="2020-10" db="EMBL/GenBank/DDBJ databases">
        <authorList>
            <person name="Gilroy R."/>
        </authorList>
    </citation>
    <scope>NUCLEOTIDE SEQUENCE</scope>
    <source>
        <strain evidence="9">ChiSjej3B21-11622</strain>
    </source>
</reference>
<dbReference type="HAMAP" id="MF_01518">
    <property type="entry name" value="Adenine_deamin"/>
    <property type="match status" value="1"/>
</dbReference>
<evidence type="ECO:0000256" key="1">
    <source>
        <dbReference type="ARBA" id="ARBA00006773"/>
    </source>
</evidence>
<dbReference type="AlphaFoldDB" id="A0A9D0ZWP5"/>
<comment type="similarity">
    <text evidence="1 6">Belongs to the metallo-dependent hydrolases superfamily. Adenine deaminase family.</text>
</comment>
<evidence type="ECO:0000259" key="7">
    <source>
        <dbReference type="Pfam" id="PF01979"/>
    </source>
</evidence>
<dbReference type="InterPro" id="IPR032466">
    <property type="entry name" value="Metal_Hydrolase"/>
</dbReference>
<dbReference type="GO" id="GO:0006146">
    <property type="term" value="P:adenine catabolic process"/>
    <property type="evidence" value="ECO:0007669"/>
    <property type="project" value="InterPro"/>
</dbReference>
<dbReference type="InterPro" id="IPR026912">
    <property type="entry name" value="Adenine_deam_C"/>
</dbReference>
<dbReference type="NCBIfam" id="TIGR01178">
    <property type="entry name" value="ade"/>
    <property type="match status" value="1"/>
</dbReference>
<evidence type="ECO:0000256" key="3">
    <source>
        <dbReference type="ARBA" id="ARBA00022801"/>
    </source>
</evidence>
<evidence type="ECO:0000256" key="2">
    <source>
        <dbReference type="ARBA" id="ARBA00012782"/>
    </source>
</evidence>
<dbReference type="PANTHER" id="PTHR11113">
    <property type="entry name" value="N-ACETYLGLUCOSAMINE-6-PHOSPHATE DEACETYLASE"/>
    <property type="match status" value="1"/>
</dbReference>
<dbReference type="GO" id="GO:0000034">
    <property type="term" value="F:adenine deaminase activity"/>
    <property type="evidence" value="ECO:0007669"/>
    <property type="project" value="UniProtKB-UniRule"/>
</dbReference>
<evidence type="ECO:0000256" key="4">
    <source>
        <dbReference type="ARBA" id="ARBA00023211"/>
    </source>
</evidence>
<evidence type="ECO:0000256" key="5">
    <source>
        <dbReference type="ARBA" id="ARBA00047720"/>
    </source>
</evidence>
<evidence type="ECO:0000313" key="9">
    <source>
        <dbReference type="EMBL" id="HIQ96931.1"/>
    </source>
</evidence>
<dbReference type="SUPFAM" id="SSF51556">
    <property type="entry name" value="Metallo-dependent hydrolases"/>
    <property type="match status" value="1"/>
</dbReference>
<dbReference type="InterPro" id="IPR011059">
    <property type="entry name" value="Metal-dep_hydrolase_composite"/>
</dbReference>
<comment type="cofactor">
    <cofactor evidence="6">
        <name>Mn(2+)</name>
        <dbReference type="ChEBI" id="CHEBI:29035"/>
    </cofactor>
</comment>
<dbReference type="PANTHER" id="PTHR11113:SF2">
    <property type="entry name" value="ADENINE DEAMINASE"/>
    <property type="match status" value="1"/>
</dbReference>
<organism evidence="9 10">
    <name type="scientific">Candidatus Limivivens merdigallinarum</name>
    <dbReference type="NCBI Taxonomy" id="2840859"/>
    <lineage>
        <taxon>Bacteria</taxon>
        <taxon>Bacillati</taxon>
        <taxon>Bacillota</taxon>
        <taxon>Clostridia</taxon>
        <taxon>Lachnospirales</taxon>
        <taxon>Lachnospiraceae</taxon>
        <taxon>Lachnospiraceae incertae sedis</taxon>
        <taxon>Candidatus Limivivens</taxon>
    </lineage>
</organism>
<evidence type="ECO:0000256" key="6">
    <source>
        <dbReference type="HAMAP-Rule" id="MF_01518"/>
    </source>
</evidence>
<evidence type="ECO:0000313" key="10">
    <source>
        <dbReference type="Proteomes" id="UP000886886"/>
    </source>
</evidence>
<dbReference type="CDD" id="cd01295">
    <property type="entry name" value="AdeC"/>
    <property type="match status" value="1"/>
</dbReference>
<dbReference type="EC" id="3.5.4.2" evidence="2 6"/>
<dbReference type="SUPFAM" id="SSF51338">
    <property type="entry name" value="Composite domain of metallo-dependent hydrolases"/>
    <property type="match status" value="1"/>
</dbReference>
<dbReference type="Proteomes" id="UP000886886">
    <property type="component" value="Unassembled WGS sequence"/>
</dbReference>
<feature type="domain" description="Adenine deaminase C-terminal" evidence="8">
    <location>
        <begin position="397"/>
        <end position="561"/>
    </location>
</feature>
<protein>
    <recommendedName>
        <fullName evidence="2 6">Adenine deaminase</fullName>
        <shortName evidence="6">Adenase</shortName>
        <shortName evidence="6">Adenine aminase</shortName>
        <ecNumber evidence="2 6">3.5.4.2</ecNumber>
    </recommendedName>
</protein>
<comment type="caution">
    <text evidence="9">The sequence shown here is derived from an EMBL/GenBank/DDBJ whole genome shotgun (WGS) entry which is preliminary data.</text>
</comment>
<feature type="domain" description="Amidohydrolase-related" evidence="7">
    <location>
        <begin position="65"/>
        <end position="349"/>
    </location>
</feature>
<dbReference type="Gene3D" id="3.20.20.140">
    <property type="entry name" value="Metal-dependent hydrolases"/>
    <property type="match status" value="1"/>
</dbReference>
<sequence>MNIYTKSNAEYTLGKKKAPLVLKNGRVFNVFTNEIIRADVALADGMIVGIGEYEGEREENLDGRYVVPGFMDAHLHLESTLLNPTQLISQALIRGTTTYIVDPHEAANVSGLDGIRYIIEETRQCRANVYVMAPSCVPSVPFEKSGARIEAEDMEGMLSWPEILGLGEVMDVPAVLNLEDGMMKKLSLFRERGRVIDGHGGSLDERESALCRMAGIRTDHECTTYEDAMREARNGIHILIREGTAARNLTAIVRGILEHGTSTDSFSFCTDDKHIEDIIRDGHISHNIRKAISLGLDPREAYKMATIHTARCYHLDGLGAVAPGYQADLVVLDDFEKVAIHSVYYRGERVQGILPKPCRIPKPLLNTVHVDYPGIEVFRMPLETGRQPVIEVQPGEIVTKLSFEDVPVENGRFAPSDTHQKLLLFERHHGTGMVGKGILKGFSIRGGALASTVGHDSHNLIVIGDDDESMDRALRELIRVQGGYTVVKKGTEPMTLPLEIMGLMTAVPYQDVQKRLKKMIEEAHSLGVPSGIDPFITMSFLALPVIPEVRITSMGVYDTKQSCWYQVK</sequence>
<dbReference type="Pfam" id="PF01979">
    <property type="entry name" value="Amidohydro_1"/>
    <property type="match status" value="1"/>
</dbReference>
<gene>
    <name evidence="6 9" type="primary">ade</name>
    <name evidence="9" type="ORF">IAB26_10240</name>
</gene>
<accession>A0A9D0ZWP5</accession>